<comment type="caution">
    <text evidence="1">The sequence shown here is derived from an EMBL/GenBank/DDBJ whole genome shotgun (WGS) entry which is preliminary data.</text>
</comment>
<dbReference type="Proteomes" id="UP000001603">
    <property type="component" value="Unassembled WGS sequence"/>
</dbReference>
<reference evidence="1 2" key="1">
    <citation type="journal article" date="2009" name="Proc. Natl. Acad. Sci. U.S.A.">
        <title>The genomic basis of trophic strategy in marine bacteria.</title>
        <authorList>
            <person name="Lauro F.M."/>
            <person name="McDougald D."/>
            <person name="Thomas T."/>
            <person name="Williams T.J."/>
            <person name="Egan S."/>
            <person name="Rice S."/>
            <person name="DeMaere M.Z."/>
            <person name="Ting L."/>
            <person name="Ertan H."/>
            <person name="Johnson J."/>
            <person name="Ferriera S."/>
            <person name="Lapidus A."/>
            <person name="Anderson I."/>
            <person name="Kyrpides N."/>
            <person name="Munk A.C."/>
            <person name="Detter C."/>
            <person name="Han C.S."/>
            <person name="Brown M.V."/>
            <person name="Robb F.T."/>
            <person name="Kjelleberg S."/>
            <person name="Cavicchioli R."/>
        </authorList>
    </citation>
    <scope>NUCLEOTIDE SEQUENCE [LARGE SCALE GENOMIC DNA]</scope>
    <source>
        <strain evidence="1 2">S14</strain>
    </source>
</reference>
<dbReference type="eggNOG" id="ENOG5031U46">
    <property type="taxonomic scope" value="Bacteria"/>
</dbReference>
<evidence type="ECO:0000313" key="2">
    <source>
        <dbReference type="Proteomes" id="UP000001603"/>
    </source>
</evidence>
<protein>
    <submittedName>
        <fullName evidence="1">Uncharacterized protein</fullName>
    </submittedName>
</protein>
<organism evidence="1 2">
    <name type="scientific">Photobacterium angustum (strain S14 / CCUG 15956)</name>
    <name type="common">Vibrio sp. (strain S14 / CCUG 15956)</name>
    <dbReference type="NCBI Taxonomy" id="314292"/>
    <lineage>
        <taxon>Bacteria</taxon>
        <taxon>Pseudomonadati</taxon>
        <taxon>Pseudomonadota</taxon>
        <taxon>Gammaproteobacteria</taxon>
        <taxon>Vibrionales</taxon>
        <taxon>Vibrionaceae</taxon>
        <taxon>Photobacterium</taxon>
    </lineage>
</organism>
<gene>
    <name evidence="1" type="ORF">VAS14_02528</name>
</gene>
<dbReference type="HOGENOM" id="CLU_1077102_0_0_6"/>
<dbReference type="AlphaFoldDB" id="Q1ZTE1"/>
<dbReference type="RefSeq" id="WP_005367743.1">
    <property type="nucleotide sequence ID" value="NZ_CH902600.1"/>
</dbReference>
<evidence type="ECO:0000313" key="1">
    <source>
        <dbReference type="EMBL" id="EAS64555.1"/>
    </source>
</evidence>
<sequence length="258" mass="29564">MKKLLDLSMKLNASFPFRELAGHWDNKFEYVSTTGETQLEQYFVTFLVDYSHMFFHISVAVDSLNDQFINELDNINFRTNEHIKNLKNTVLNGHDIHFTGKLFIITNSESESFPNLVESFKTRGISANIYHSTDSSLEMVAPQITYVPLHNFEDKVVKGKKTPIFSNANYTIFEEQDGKVSYAYHAKLTEAGISNTDVLNQLSLLSPEKDNFQALITNEKLRKKHSHVYATALRDVFEGHLDIAKASLQKEADKLYKN</sequence>
<name>Q1ZTE1_PHOAS</name>
<dbReference type="EMBL" id="AAOJ01000002">
    <property type="protein sequence ID" value="EAS64555.1"/>
    <property type="molecule type" value="Genomic_DNA"/>
</dbReference>
<proteinExistence type="predicted"/>
<accession>Q1ZTE1</accession>